<comment type="caution">
    <text evidence="2">The sequence shown here is derived from an EMBL/GenBank/DDBJ whole genome shotgun (WGS) entry which is preliminary data.</text>
</comment>
<feature type="compositionally biased region" description="Low complexity" evidence="1">
    <location>
        <begin position="73"/>
        <end position="98"/>
    </location>
</feature>
<dbReference type="RefSeq" id="WP_099096986.1">
    <property type="nucleotide sequence ID" value="NZ_PDNU01000046.1"/>
</dbReference>
<dbReference type="AlphaFoldDB" id="A0A2C6Z4K5"/>
<evidence type="ECO:0000256" key="1">
    <source>
        <dbReference type="SAM" id="MobiDB-lite"/>
    </source>
</evidence>
<evidence type="ECO:0000313" key="3">
    <source>
        <dbReference type="Proteomes" id="UP000223527"/>
    </source>
</evidence>
<dbReference type="OrthoDB" id="7268547at2"/>
<feature type="compositionally biased region" description="Basic and acidic residues" evidence="1">
    <location>
        <begin position="105"/>
        <end position="124"/>
    </location>
</feature>
<dbReference type="Proteomes" id="UP000223527">
    <property type="component" value="Unassembled WGS sequence"/>
</dbReference>
<protein>
    <submittedName>
        <fullName evidence="2">Uncharacterized protein</fullName>
    </submittedName>
</protein>
<sequence length="124" mass="13685">MANWLLRHREAFARILREGGVNWERFGAVFVEEGLLPRPEHFDAPGPEGHKARRRVAETARKAWARAQLDRGAMAARPSPEAVAAPPAPVALPTAYPAGESSSKAQDRLARLKRQTLDRSGRKA</sequence>
<keyword evidence="3" id="KW-1185">Reference proteome</keyword>
<organism evidence="2 3">
    <name type="scientific">Teichococcus rhizosphaerae</name>
    <dbReference type="NCBI Taxonomy" id="1335062"/>
    <lineage>
        <taxon>Bacteria</taxon>
        <taxon>Pseudomonadati</taxon>
        <taxon>Pseudomonadota</taxon>
        <taxon>Alphaproteobacteria</taxon>
        <taxon>Acetobacterales</taxon>
        <taxon>Roseomonadaceae</taxon>
        <taxon>Roseomonas</taxon>
    </lineage>
</organism>
<reference evidence="2 3" key="1">
    <citation type="submission" date="2017-10" db="EMBL/GenBank/DDBJ databases">
        <authorList>
            <person name="Banno H."/>
            <person name="Chua N.-H."/>
        </authorList>
    </citation>
    <scope>NUCLEOTIDE SEQUENCE [LARGE SCALE GENOMIC DNA]</scope>
    <source>
        <strain evidence="2 3">YW11</strain>
    </source>
</reference>
<dbReference type="EMBL" id="PDNU01000046">
    <property type="protein sequence ID" value="PHK93441.1"/>
    <property type="molecule type" value="Genomic_DNA"/>
</dbReference>
<feature type="region of interest" description="Disordered" evidence="1">
    <location>
        <begin position="38"/>
        <end position="124"/>
    </location>
</feature>
<gene>
    <name evidence="2" type="ORF">CR162_18375</name>
</gene>
<accession>A0A2C6Z4K5</accession>
<proteinExistence type="predicted"/>
<evidence type="ECO:0000313" key="2">
    <source>
        <dbReference type="EMBL" id="PHK93441.1"/>
    </source>
</evidence>
<name>A0A2C6Z4K5_9PROT</name>